<dbReference type="CDD" id="cd18115">
    <property type="entry name" value="ATP-synt_F1_beta_N"/>
    <property type="match status" value="1"/>
</dbReference>
<dbReference type="SUPFAM" id="SSF50615">
    <property type="entry name" value="N-terminal domain of alpha and beta subunits of F1 ATP synthase"/>
    <property type="match status" value="1"/>
</dbReference>
<dbReference type="AlphaFoldDB" id="A0A1G1KVF5"/>
<feature type="domain" description="AAA+ ATPase" evidence="12">
    <location>
        <begin position="159"/>
        <end position="344"/>
    </location>
</feature>
<dbReference type="GO" id="GO:0045259">
    <property type="term" value="C:proton-transporting ATP synthase complex"/>
    <property type="evidence" value="ECO:0007669"/>
    <property type="project" value="UniProtKB-KW"/>
</dbReference>
<dbReference type="InterPro" id="IPR003593">
    <property type="entry name" value="AAA+_ATPase"/>
</dbReference>
<evidence type="ECO:0000256" key="7">
    <source>
        <dbReference type="ARBA" id="ARBA00022967"/>
    </source>
</evidence>
<evidence type="ECO:0000256" key="8">
    <source>
        <dbReference type="ARBA" id="ARBA00023065"/>
    </source>
</evidence>
<evidence type="ECO:0000256" key="6">
    <source>
        <dbReference type="ARBA" id="ARBA00022840"/>
    </source>
</evidence>
<keyword evidence="6" id="KW-0067">ATP-binding</keyword>
<reference evidence="13 14" key="1">
    <citation type="journal article" date="2016" name="Nat. Commun.">
        <title>Thousands of microbial genomes shed light on interconnected biogeochemical processes in an aquifer system.</title>
        <authorList>
            <person name="Anantharaman K."/>
            <person name="Brown C.T."/>
            <person name="Hug L.A."/>
            <person name="Sharon I."/>
            <person name="Castelle C.J."/>
            <person name="Probst A.J."/>
            <person name="Thomas B.C."/>
            <person name="Singh A."/>
            <person name="Wilkins M.J."/>
            <person name="Karaoz U."/>
            <person name="Brodie E.L."/>
            <person name="Williams K.H."/>
            <person name="Hubbard S.S."/>
            <person name="Banfield J.F."/>
        </authorList>
    </citation>
    <scope>NUCLEOTIDE SEQUENCE [LARGE SCALE GENOMIC DNA]</scope>
</reference>
<organism evidence="13 14">
    <name type="scientific">Candidatus Danuiimicrobium aquiferis</name>
    <dbReference type="NCBI Taxonomy" id="1801832"/>
    <lineage>
        <taxon>Bacteria</taxon>
        <taxon>Pseudomonadati</taxon>
        <taxon>Candidatus Omnitrophota</taxon>
        <taxon>Candidatus Danuiimicrobium</taxon>
    </lineage>
</organism>
<dbReference type="InterPro" id="IPR050053">
    <property type="entry name" value="ATPase_alpha/beta_chains"/>
</dbReference>
<evidence type="ECO:0000256" key="9">
    <source>
        <dbReference type="ARBA" id="ARBA00023136"/>
    </source>
</evidence>
<comment type="caution">
    <text evidence="13">The sequence shown here is derived from an EMBL/GenBank/DDBJ whole genome shotgun (WGS) entry which is preliminary data.</text>
</comment>
<dbReference type="SUPFAM" id="SSF47917">
    <property type="entry name" value="C-terminal domain of alpha and beta subunits of F1 ATP synthase"/>
    <property type="match status" value="1"/>
</dbReference>
<dbReference type="SUPFAM" id="SSF52540">
    <property type="entry name" value="P-loop containing nucleoside triphosphate hydrolases"/>
    <property type="match status" value="1"/>
</dbReference>
<dbReference type="Pfam" id="PF22919">
    <property type="entry name" value="ATP-synt_VA_C"/>
    <property type="match status" value="1"/>
</dbReference>
<dbReference type="EMBL" id="MHFR01000045">
    <property type="protein sequence ID" value="OGW96913.1"/>
    <property type="molecule type" value="Genomic_DNA"/>
</dbReference>
<dbReference type="GO" id="GO:0046933">
    <property type="term" value="F:proton-transporting ATP synthase activity, rotational mechanism"/>
    <property type="evidence" value="ECO:0007669"/>
    <property type="project" value="InterPro"/>
</dbReference>
<keyword evidence="4" id="KW-0547">Nucleotide-binding</keyword>
<keyword evidence="9" id="KW-0472">Membrane</keyword>
<protein>
    <submittedName>
        <fullName evidence="13">F0F1 ATP synthase subunit beta</fullName>
    </submittedName>
</protein>
<dbReference type="SMART" id="SM00382">
    <property type="entry name" value="AAA"/>
    <property type="match status" value="1"/>
</dbReference>
<dbReference type="InterPro" id="IPR027417">
    <property type="entry name" value="P-loop_NTPase"/>
</dbReference>
<dbReference type="GO" id="GO:0005524">
    <property type="term" value="F:ATP binding"/>
    <property type="evidence" value="ECO:0007669"/>
    <property type="project" value="UniProtKB-KW"/>
</dbReference>
<keyword evidence="11" id="KW-0066">ATP synthesis</keyword>
<dbReference type="Pfam" id="PF02874">
    <property type="entry name" value="ATP-synt_ab_N"/>
    <property type="match status" value="1"/>
</dbReference>
<evidence type="ECO:0000313" key="14">
    <source>
        <dbReference type="Proteomes" id="UP000178187"/>
    </source>
</evidence>
<dbReference type="InterPro" id="IPR005722">
    <property type="entry name" value="ATP_synth_F1_bsu"/>
</dbReference>
<dbReference type="PANTHER" id="PTHR15184">
    <property type="entry name" value="ATP SYNTHASE"/>
    <property type="match status" value="1"/>
</dbReference>
<dbReference type="InterPro" id="IPR036121">
    <property type="entry name" value="ATPase_F1/V1/A1_a/bsu_N_sf"/>
</dbReference>
<keyword evidence="3" id="KW-0813">Transport</keyword>
<evidence type="ECO:0000313" key="13">
    <source>
        <dbReference type="EMBL" id="OGW96913.1"/>
    </source>
</evidence>
<evidence type="ECO:0000256" key="5">
    <source>
        <dbReference type="ARBA" id="ARBA00022781"/>
    </source>
</evidence>
<evidence type="ECO:0000256" key="2">
    <source>
        <dbReference type="ARBA" id="ARBA00008936"/>
    </source>
</evidence>
<dbReference type="Gene3D" id="3.40.50.300">
    <property type="entry name" value="P-loop containing nucleotide triphosphate hydrolases"/>
    <property type="match status" value="1"/>
</dbReference>
<evidence type="ECO:0000256" key="11">
    <source>
        <dbReference type="ARBA" id="ARBA00023310"/>
    </source>
</evidence>
<keyword evidence="8" id="KW-0406">Ion transport</keyword>
<evidence type="ECO:0000259" key="12">
    <source>
        <dbReference type="SMART" id="SM00382"/>
    </source>
</evidence>
<dbReference type="Gene3D" id="2.40.10.170">
    <property type="match status" value="1"/>
</dbReference>
<dbReference type="InterPro" id="IPR020003">
    <property type="entry name" value="ATPase_a/bsu_AS"/>
</dbReference>
<keyword evidence="10" id="KW-0139">CF(1)</keyword>
<proteinExistence type="inferred from homology"/>
<dbReference type="Proteomes" id="UP000178187">
    <property type="component" value="Unassembled WGS sequence"/>
</dbReference>
<evidence type="ECO:0000256" key="3">
    <source>
        <dbReference type="ARBA" id="ARBA00022448"/>
    </source>
</evidence>
<dbReference type="PANTHER" id="PTHR15184:SF71">
    <property type="entry name" value="ATP SYNTHASE SUBUNIT BETA, MITOCHONDRIAL"/>
    <property type="match status" value="1"/>
</dbReference>
<dbReference type="InterPro" id="IPR004100">
    <property type="entry name" value="ATPase_F1/V1/A1_a/bsu_N"/>
</dbReference>
<dbReference type="NCBIfam" id="TIGR01039">
    <property type="entry name" value="atpD"/>
    <property type="match status" value="1"/>
</dbReference>
<accession>A0A1G1KVF5</accession>
<dbReference type="Gene3D" id="1.10.1140.10">
    <property type="entry name" value="Bovine Mitochondrial F1-atpase, Atp Synthase Beta Chain, Chain D, domain 3"/>
    <property type="match status" value="1"/>
</dbReference>
<dbReference type="PROSITE" id="PS00152">
    <property type="entry name" value="ATPASE_ALPHA_BETA"/>
    <property type="match status" value="1"/>
</dbReference>
<keyword evidence="5" id="KW-0375">Hydrogen ion transport</keyword>
<dbReference type="Pfam" id="PF00006">
    <property type="entry name" value="ATP-synt_ab"/>
    <property type="match status" value="1"/>
</dbReference>
<gene>
    <name evidence="13" type="ORF">A3G33_02830</name>
</gene>
<evidence type="ECO:0000256" key="10">
    <source>
        <dbReference type="ARBA" id="ARBA00023196"/>
    </source>
</evidence>
<dbReference type="InterPro" id="IPR024034">
    <property type="entry name" value="ATPase_F1/V1_b/a_C"/>
</dbReference>
<evidence type="ECO:0000256" key="1">
    <source>
        <dbReference type="ARBA" id="ARBA00004370"/>
    </source>
</evidence>
<comment type="subcellular location">
    <subcellularLocation>
        <location evidence="1">Membrane</location>
    </subcellularLocation>
</comment>
<name>A0A1G1KVF5_9BACT</name>
<keyword evidence="7" id="KW-1278">Translocase</keyword>
<dbReference type="InterPro" id="IPR000194">
    <property type="entry name" value="ATPase_F1/V1/A1_a/bsu_nucl-bd"/>
</dbReference>
<sequence>MAEIFVSGTEGLEGRVHSVRGPVVDVRFNNAERLPAVYDVIMTQTIDKQKVVLQVAEHLGGKDVRCISLTETLNLQLSAKVVCTGSPIKVPVGDELYGRIINVFGEPVDQMGPLDSKEFRVIRVPPVLDPFNTKDKFGEVLEILETGMKYIDLLYPLVKGSKTGILGGAGCGKSVVILELINNIVKKHSGSCVFAGIGERVREGYDLFQELKESNLLDKVKLVFGQMNETPGCRYECVNTGITLAETLAESNKDVLLFMDNFYRFIQGGQEISTLLGRVPGESGYQPTLASEVNYAEERIRSIPGRGSITSFQAVYVPADDMTDPAVVAIFSNLDNVMALSRDLAQKGFYPAIDALRSASSFLDPLIVGHRHYRLGGTVLTLIAKYNSLKRIVQVVGIDELPKQDQIDFKRGEKILNFMTQPFAVAEPYTGKPGAYLHIEETLEDVEKIVNGAYDKLGSQDFYLIGRAPS</sequence>
<dbReference type="InterPro" id="IPR055190">
    <property type="entry name" value="ATP-synt_VA_C"/>
</dbReference>
<evidence type="ECO:0000256" key="4">
    <source>
        <dbReference type="ARBA" id="ARBA00022741"/>
    </source>
</evidence>
<comment type="similarity">
    <text evidence="2">Belongs to the ATPase alpha/beta chains family.</text>
</comment>